<keyword evidence="1" id="KW-1185">Reference proteome</keyword>
<evidence type="ECO:0000313" key="2">
    <source>
        <dbReference type="WBParaSite" id="MhA1_Contig2323.frz3.gene1"/>
    </source>
</evidence>
<accession>A0A1I8BGS1</accession>
<sequence>SILSTFANASSNSAISDYRQGIDTHICNYM</sequence>
<dbReference type="AlphaFoldDB" id="A0A1I8BGS1"/>
<evidence type="ECO:0000313" key="1">
    <source>
        <dbReference type="Proteomes" id="UP000095281"/>
    </source>
</evidence>
<organism evidence="1 2">
    <name type="scientific">Meloidogyne hapla</name>
    <name type="common">Root-knot nematode worm</name>
    <dbReference type="NCBI Taxonomy" id="6305"/>
    <lineage>
        <taxon>Eukaryota</taxon>
        <taxon>Metazoa</taxon>
        <taxon>Ecdysozoa</taxon>
        <taxon>Nematoda</taxon>
        <taxon>Chromadorea</taxon>
        <taxon>Rhabditida</taxon>
        <taxon>Tylenchina</taxon>
        <taxon>Tylenchomorpha</taxon>
        <taxon>Tylenchoidea</taxon>
        <taxon>Meloidogynidae</taxon>
        <taxon>Meloidogyninae</taxon>
        <taxon>Meloidogyne</taxon>
    </lineage>
</organism>
<protein>
    <submittedName>
        <fullName evidence="2">Ribulose-1,5-bisphosphate carboxylase/oxygenase large subunit</fullName>
    </submittedName>
</protein>
<proteinExistence type="predicted"/>
<name>A0A1I8BGS1_MELHA</name>
<dbReference type="WBParaSite" id="MhA1_Contig2323.frz3.gene1">
    <property type="protein sequence ID" value="MhA1_Contig2323.frz3.gene1"/>
    <property type="gene ID" value="MhA1_Contig2323.frz3.gene1"/>
</dbReference>
<dbReference type="Proteomes" id="UP000095281">
    <property type="component" value="Unplaced"/>
</dbReference>
<reference evidence="2" key="1">
    <citation type="submission" date="2016-11" db="UniProtKB">
        <authorList>
            <consortium name="WormBaseParasite"/>
        </authorList>
    </citation>
    <scope>IDENTIFICATION</scope>
</reference>